<reference evidence="2" key="1">
    <citation type="submission" date="2025-08" db="UniProtKB">
        <authorList>
            <consortium name="RefSeq"/>
        </authorList>
    </citation>
    <scope>IDENTIFICATION</scope>
</reference>
<dbReference type="Proteomes" id="UP000694872">
    <property type="component" value="Unplaced"/>
</dbReference>
<dbReference type="SUPFAM" id="SSF56672">
    <property type="entry name" value="DNA/RNA polymerases"/>
    <property type="match status" value="1"/>
</dbReference>
<gene>
    <name evidence="2" type="primary">LOC106114561</name>
</gene>
<dbReference type="CDD" id="cd01650">
    <property type="entry name" value="RT_nLTR_like"/>
    <property type="match status" value="1"/>
</dbReference>
<dbReference type="AlphaFoldDB" id="A0AAJ7E5B7"/>
<name>A0AAJ7E5B7_PAPXU</name>
<dbReference type="KEGG" id="pxu:106114561"/>
<organism evidence="2">
    <name type="scientific">Papilio xuthus</name>
    <name type="common">Asian swallowtail butterfly</name>
    <dbReference type="NCBI Taxonomy" id="66420"/>
    <lineage>
        <taxon>Eukaryota</taxon>
        <taxon>Metazoa</taxon>
        <taxon>Ecdysozoa</taxon>
        <taxon>Arthropoda</taxon>
        <taxon>Hexapoda</taxon>
        <taxon>Insecta</taxon>
        <taxon>Pterygota</taxon>
        <taxon>Neoptera</taxon>
        <taxon>Endopterygota</taxon>
        <taxon>Lepidoptera</taxon>
        <taxon>Glossata</taxon>
        <taxon>Ditrysia</taxon>
        <taxon>Papilionoidea</taxon>
        <taxon>Papilionidae</taxon>
        <taxon>Papilioninae</taxon>
        <taxon>Papilio</taxon>
    </lineage>
</organism>
<sequence length="687" mass="79233">MTWCSPDGKTFNQIDHVLVDSRHYSNLLDVRTHRGANIDSDHFLVVAKIRARISNLKYKKHQKENKYNIQLLKNDNVRTHYQSEIENLLAATDQNESEDPEHQWRKLQNIIHVAAQNRLGYTGSAKRNEWFDEECKAVTDRKNEAYLNMRSFYTRNKHKKYVESRREEKRVHRKKKRAFITSETEDMVRDYLRNDVRKFYQRINKGRREFRPKTSACRDLNGEILSEQKKVLQRWAQHFGQLLGNNVREAPYEQIAVNIPETNILTPTLAEVSIGLKGLKNNKAPGIDNIPGELIKYGGPSTLHALHSLVAQIWNTEKLPSEWNVGTICPLHKKGDVLDCKNYRGISLLCTGYKVLAKVLFNKLAPYVEAKIGEYQCGFRPNRSTIDQIFSLRQILEKTLEYNVDTYHLFVDFKAAYDNVDRAFLYEAMREINIPEKLIRLTKMTLQNTKCKVKVESDYSEPFYTFNGLRQGDALSCLLFNVVLEKCIRDSKIVTSGTIFYKSVQLLGYADDIDIIARSGPEMESAYLALEEASNGAGLTVNAEKTTYMHASRSTPDINEKVVTIGEHNFAVVDSFVYLGSMVTRENEISVEIRRRIMAELNVAGHIKLNRLRWAGHVERMDEARVPKNVMASNPEGRRSRGRPKLRWIDGVNKDAKKVGIANWKSVARDRPRWKKLLDQAKAHKGL</sequence>
<dbReference type="InterPro" id="IPR000477">
    <property type="entry name" value="RT_dom"/>
</dbReference>
<proteinExistence type="predicted"/>
<dbReference type="InterPro" id="IPR043502">
    <property type="entry name" value="DNA/RNA_pol_sf"/>
</dbReference>
<dbReference type="PANTHER" id="PTHR47027">
    <property type="entry name" value="REVERSE TRANSCRIPTASE DOMAIN-CONTAINING PROTEIN"/>
    <property type="match status" value="1"/>
</dbReference>
<feature type="domain" description="Reverse transcriptase" evidence="1">
    <location>
        <begin position="312"/>
        <end position="583"/>
    </location>
</feature>
<dbReference type="RefSeq" id="XP_013163277.1">
    <property type="nucleotide sequence ID" value="XM_013307823.1"/>
</dbReference>
<evidence type="ECO:0000259" key="1">
    <source>
        <dbReference type="PROSITE" id="PS50878"/>
    </source>
</evidence>
<dbReference type="Pfam" id="PF00078">
    <property type="entry name" value="RVT_1"/>
    <property type="match status" value="1"/>
</dbReference>
<evidence type="ECO:0000313" key="2">
    <source>
        <dbReference type="RefSeq" id="XP_013163277.1"/>
    </source>
</evidence>
<dbReference type="PANTHER" id="PTHR47027:SF20">
    <property type="entry name" value="REVERSE TRANSCRIPTASE-LIKE PROTEIN WITH RNA-DIRECTED DNA POLYMERASE DOMAIN"/>
    <property type="match status" value="1"/>
</dbReference>
<dbReference type="GO" id="GO:0071897">
    <property type="term" value="P:DNA biosynthetic process"/>
    <property type="evidence" value="ECO:0007669"/>
    <property type="project" value="UniProtKB-ARBA"/>
</dbReference>
<dbReference type="PROSITE" id="PS50878">
    <property type="entry name" value="RT_POL"/>
    <property type="match status" value="1"/>
</dbReference>
<protein>
    <submittedName>
        <fullName evidence="2">Uncharacterized protein LOC106114561</fullName>
    </submittedName>
</protein>
<dbReference type="GeneID" id="106114561"/>
<accession>A0AAJ7E5B7</accession>